<evidence type="ECO:0000313" key="4">
    <source>
        <dbReference type="EMBL" id="MBB5708552.1"/>
    </source>
</evidence>
<dbReference type="PANTHER" id="PTHR31223">
    <property type="entry name" value="LOG FAMILY PROTEIN YJL055W"/>
    <property type="match status" value="1"/>
</dbReference>
<dbReference type="Pfam" id="PF03641">
    <property type="entry name" value="Lysine_decarbox"/>
    <property type="match status" value="1"/>
</dbReference>
<comment type="catalytic activity">
    <reaction evidence="1">
        <text>AMP + H2O = D-ribose 5-phosphate + adenine</text>
        <dbReference type="Rhea" id="RHEA:20129"/>
        <dbReference type="ChEBI" id="CHEBI:15377"/>
        <dbReference type="ChEBI" id="CHEBI:16708"/>
        <dbReference type="ChEBI" id="CHEBI:78346"/>
        <dbReference type="ChEBI" id="CHEBI:456215"/>
        <dbReference type="EC" id="3.2.2.4"/>
    </reaction>
</comment>
<evidence type="ECO:0000256" key="3">
    <source>
        <dbReference type="RuleBase" id="RU363015"/>
    </source>
</evidence>
<protein>
    <recommendedName>
        <fullName evidence="3">Cytokinin riboside 5'-monophosphate phosphoribohydrolase</fullName>
        <ecNumber evidence="3">3.2.2.n1</ecNumber>
    </recommendedName>
</protein>
<dbReference type="GO" id="GO:0008714">
    <property type="term" value="F:AMP nucleosidase activity"/>
    <property type="evidence" value="ECO:0007669"/>
    <property type="project" value="UniProtKB-EC"/>
</dbReference>
<evidence type="ECO:0000256" key="2">
    <source>
        <dbReference type="ARBA" id="ARBA00006763"/>
    </source>
</evidence>
<dbReference type="SUPFAM" id="SSF102405">
    <property type="entry name" value="MCP/YpsA-like"/>
    <property type="match status" value="1"/>
</dbReference>
<dbReference type="Gene3D" id="3.40.50.450">
    <property type="match status" value="1"/>
</dbReference>
<evidence type="ECO:0000256" key="1">
    <source>
        <dbReference type="ARBA" id="ARBA00000274"/>
    </source>
</evidence>
<dbReference type="GO" id="GO:0009691">
    <property type="term" value="P:cytokinin biosynthetic process"/>
    <property type="evidence" value="ECO:0007669"/>
    <property type="project" value="UniProtKB-UniRule"/>
</dbReference>
<dbReference type="Proteomes" id="UP000537161">
    <property type="component" value="Unassembled WGS sequence"/>
</dbReference>
<dbReference type="EMBL" id="JACIJH010000021">
    <property type="protein sequence ID" value="MBB5708552.1"/>
    <property type="molecule type" value="Genomic_DNA"/>
</dbReference>
<dbReference type="EC" id="3.2.2.n1" evidence="3"/>
<evidence type="ECO:0000313" key="5">
    <source>
        <dbReference type="Proteomes" id="UP000537161"/>
    </source>
</evidence>
<dbReference type="InterPro" id="IPR031100">
    <property type="entry name" value="LOG_fam"/>
</dbReference>
<proteinExistence type="inferred from homology"/>
<dbReference type="RefSeq" id="WP_184101385.1">
    <property type="nucleotide sequence ID" value="NZ_JACIJH010000021.1"/>
</dbReference>
<dbReference type="PANTHER" id="PTHR31223:SF70">
    <property type="entry name" value="LOG FAMILY PROTEIN YJL055W"/>
    <property type="match status" value="1"/>
</dbReference>
<keyword evidence="5" id="KW-1185">Reference proteome</keyword>
<keyword evidence="3" id="KW-0203">Cytokinin biosynthesis</keyword>
<reference evidence="4 5" key="1">
    <citation type="submission" date="2020-08" db="EMBL/GenBank/DDBJ databases">
        <title>Genomic Encyclopedia of Type Strains, Phase IV (KMG-IV): sequencing the most valuable type-strain genomes for metagenomic binning, comparative biology and taxonomic classification.</title>
        <authorList>
            <person name="Goeker M."/>
        </authorList>
    </citation>
    <scope>NUCLEOTIDE SEQUENCE [LARGE SCALE GENOMIC DNA]</scope>
    <source>
        <strain evidence="4 5">DSM 27163</strain>
    </source>
</reference>
<dbReference type="InterPro" id="IPR005269">
    <property type="entry name" value="LOG"/>
</dbReference>
<comment type="similarity">
    <text evidence="2 3">Belongs to the LOG family.</text>
</comment>
<dbReference type="AlphaFoldDB" id="A0A7W9ESA7"/>
<sequence length="202" mass="21489">MSPALKQESPRRLCVFSGSSTGISPAYECAARRLGEQLARSGIALVYGGAAVGLMGAVADAVLAGGGQVIGVIPQALVEKEVAHRGLTELRIVSSMHERKALMADLSDGFIALPGGIGTLEELFEVWTWAQLGTHAKPCALLNGLGFYDGLLTFLDHVVGQGFLKPIHREMLIVEDDPACLLQTIARYRAPAVGKWVGRPDR</sequence>
<dbReference type="GO" id="GO:0005829">
    <property type="term" value="C:cytosol"/>
    <property type="evidence" value="ECO:0007669"/>
    <property type="project" value="TreeGrafter"/>
</dbReference>
<keyword evidence="3" id="KW-0378">Hydrolase</keyword>
<organism evidence="4 5">
    <name type="scientific">Sphingopyxis panaciterrulae</name>
    <dbReference type="NCBI Taxonomy" id="462372"/>
    <lineage>
        <taxon>Bacteria</taxon>
        <taxon>Pseudomonadati</taxon>
        <taxon>Pseudomonadota</taxon>
        <taxon>Alphaproteobacteria</taxon>
        <taxon>Sphingomonadales</taxon>
        <taxon>Sphingomonadaceae</taxon>
        <taxon>Sphingopyxis</taxon>
    </lineage>
</organism>
<dbReference type="NCBIfam" id="TIGR00730">
    <property type="entry name" value="Rossman fold protein, TIGR00730 family"/>
    <property type="match status" value="1"/>
</dbReference>
<accession>A0A7W9ESA7</accession>
<gene>
    <name evidence="4" type="ORF">FHR21_003945</name>
</gene>
<comment type="caution">
    <text evidence="4">The sequence shown here is derived from an EMBL/GenBank/DDBJ whole genome shotgun (WGS) entry which is preliminary data.</text>
</comment>
<name>A0A7W9ESA7_9SPHN</name>